<gene>
    <name evidence="1" type="ORF">REB14_07630</name>
</gene>
<evidence type="ECO:0000313" key="1">
    <source>
        <dbReference type="EMBL" id="MDR4952038.1"/>
    </source>
</evidence>
<comment type="caution">
    <text evidence="1">The sequence shown here is derived from an EMBL/GenBank/DDBJ whole genome shotgun (WGS) entry which is preliminary data.</text>
</comment>
<reference evidence="1 2" key="1">
    <citation type="submission" date="2023-08" db="EMBL/GenBank/DDBJ databases">
        <authorList>
            <person name="Maltman C."/>
        </authorList>
    </citation>
    <scope>NUCLEOTIDE SEQUENCE [LARGE SCALE GENOMIC DNA]</scope>
    <source>
        <strain evidence="1 2">ES2</strain>
    </source>
</reference>
<organism evidence="1 2">
    <name type="scientific">Chryseobacterium metallicongregator</name>
    <dbReference type="NCBI Taxonomy" id="3073042"/>
    <lineage>
        <taxon>Bacteria</taxon>
        <taxon>Pseudomonadati</taxon>
        <taxon>Bacteroidota</taxon>
        <taxon>Flavobacteriia</taxon>
        <taxon>Flavobacteriales</taxon>
        <taxon>Weeksellaceae</taxon>
        <taxon>Chryseobacterium group</taxon>
        <taxon>Chryseobacterium</taxon>
    </lineage>
</organism>
<proteinExistence type="predicted"/>
<keyword evidence="2" id="KW-1185">Reference proteome</keyword>
<dbReference type="Proteomes" id="UP001260959">
    <property type="component" value="Unassembled WGS sequence"/>
</dbReference>
<evidence type="ECO:0000313" key="2">
    <source>
        <dbReference type="Proteomes" id="UP001260959"/>
    </source>
</evidence>
<name>A0ABU1E2M1_9FLAO</name>
<protein>
    <recommendedName>
        <fullName evidence="3">DUF4468 domain-containing protein</fullName>
    </recommendedName>
</protein>
<dbReference type="RefSeq" id="WP_079240411.1">
    <property type="nucleotide sequence ID" value="NZ_JAVIXS010000004.1"/>
</dbReference>
<sequence length="192" mass="22975">MKFLFNLFFLLFSISTFSQKINSENYYNFYNNNKENLKSKRLYTVWLNKTEASIILKEEMKNAGFEWLSDFRIVKINDEEFVIALCYSEKSKFGFVYESSHFAIPKKENRTIKSLYKQDTGNDYSEKIVSINGDSKFVKIKDLPSNLQIIKEDIYWYQRTENPEDDKYLVTKQDMITILREDIRKTLSSFKK</sequence>
<accession>A0ABU1E2M1</accession>
<evidence type="ECO:0008006" key="3">
    <source>
        <dbReference type="Google" id="ProtNLM"/>
    </source>
</evidence>
<dbReference type="EMBL" id="JAVIXS010000004">
    <property type="protein sequence ID" value="MDR4952038.1"/>
    <property type="molecule type" value="Genomic_DNA"/>
</dbReference>